<keyword evidence="4" id="KW-0732">Signal</keyword>
<dbReference type="eggNOG" id="ENOG5033UVP">
    <property type="taxonomic scope" value="Bacteria"/>
</dbReference>
<evidence type="ECO:0000256" key="1">
    <source>
        <dbReference type="ARBA" id="ARBA00004631"/>
    </source>
</evidence>
<dbReference type="GO" id="GO:0030288">
    <property type="term" value="C:outer membrane-bounded periplasmic space"/>
    <property type="evidence" value="ECO:0007669"/>
    <property type="project" value="InterPro"/>
</dbReference>
<dbReference type="GO" id="GO:0071973">
    <property type="term" value="P:bacterial-type flagellum-dependent cell motility"/>
    <property type="evidence" value="ECO:0007669"/>
    <property type="project" value="InterPro"/>
</dbReference>
<gene>
    <name evidence="5" type="ordered locus">TREPR_1088</name>
</gene>
<evidence type="ECO:0000256" key="4">
    <source>
        <dbReference type="SAM" id="SignalP"/>
    </source>
</evidence>
<dbReference type="Pfam" id="PF04620">
    <property type="entry name" value="FlaA"/>
    <property type="match status" value="1"/>
</dbReference>
<dbReference type="STRING" id="545694.TREPR_1088"/>
<proteinExistence type="predicted"/>
<comment type="subcellular location">
    <subcellularLocation>
        <location evidence="1">Periplasmic flagellum</location>
    </subcellularLocation>
</comment>
<protein>
    <submittedName>
        <fullName evidence="5">Outer membrane protein</fullName>
    </submittedName>
</protein>
<dbReference type="KEGG" id="tpi:TREPR_1088"/>
<evidence type="ECO:0000313" key="5">
    <source>
        <dbReference type="EMBL" id="AEF84950.1"/>
    </source>
</evidence>
<evidence type="ECO:0000256" key="3">
    <source>
        <dbReference type="ARBA" id="ARBA00023143"/>
    </source>
</evidence>
<dbReference type="HOGENOM" id="CLU_097187_0_0_12"/>
<organism evidence="5 6">
    <name type="scientific">Treponema primitia (strain ATCC BAA-887 / DSM 12427 / ZAS-2)</name>
    <dbReference type="NCBI Taxonomy" id="545694"/>
    <lineage>
        <taxon>Bacteria</taxon>
        <taxon>Pseudomonadati</taxon>
        <taxon>Spirochaetota</taxon>
        <taxon>Spirochaetia</taxon>
        <taxon>Spirochaetales</taxon>
        <taxon>Treponemataceae</taxon>
        <taxon>Treponema</taxon>
    </lineage>
</organism>
<evidence type="ECO:0000313" key="6">
    <source>
        <dbReference type="Proteomes" id="UP000009223"/>
    </source>
</evidence>
<name>F5YHB6_TREPZ</name>
<dbReference type="AlphaFoldDB" id="F5YHB6"/>
<sequence length="243" mass="28030">MKQGSFKAVCFVLLALIAINAAFGDENTINSTSVILESFDGDSEYDWKVMGSKFATKTDDASWPQSTVISAWPQALFGINREGKDLKSLGLWGRFDRQGFNWVDVYPVTKGGDEPAEIPIPGRIQYFDLWVWGSNLDYTIEAYFRDYQGVIHTLEMGHLNYQGWKDLQVRVPERIPQHKRVLPRLAALTFVKFRIWTPPWEQVADFRIYFDQFKIVTDTFESLFDGDELALPERVQELWNGNN</sequence>
<accession>F5YHB6</accession>
<keyword evidence="2" id="KW-0574">Periplasm</keyword>
<reference evidence="5 6" key="2">
    <citation type="journal article" date="2011" name="ISME J.">
        <title>RNA-seq reveals cooperative metabolic interactions between two termite-gut spirochete species in co-culture.</title>
        <authorList>
            <person name="Rosenthal A.Z."/>
            <person name="Matson E.G."/>
            <person name="Eldar A."/>
            <person name="Leadbetter J.R."/>
        </authorList>
    </citation>
    <scope>NUCLEOTIDE SEQUENCE [LARGE SCALE GENOMIC DNA]</scope>
    <source>
        <strain evidence="6">ATCC BAA-887 / DSM 12427 / ZAS-2</strain>
    </source>
</reference>
<keyword evidence="6" id="KW-1185">Reference proteome</keyword>
<dbReference type="InterPro" id="IPR006714">
    <property type="entry name" value="FlaA"/>
</dbReference>
<dbReference type="GO" id="GO:0055040">
    <property type="term" value="C:periplasmic flagellum"/>
    <property type="evidence" value="ECO:0007669"/>
    <property type="project" value="UniProtKB-SubCell"/>
</dbReference>
<dbReference type="OrthoDB" id="341721at2"/>
<feature type="chain" id="PRO_5003335997" evidence="4">
    <location>
        <begin position="25"/>
        <end position="243"/>
    </location>
</feature>
<evidence type="ECO:0000256" key="2">
    <source>
        <dbReference type="ARBA" id="ARBA00022764"/>
    </source>
</evidence>
<keyword evidence="3" id="KW-0975">Bacterial flagellum</keyword>
<dbReference type="RefSeq" id="WP_015708983.1">
    <property type="nucleotide sequence ID" value="NC_015578.1"/>
</dbReference>
<reference evidence="6" key="1">
    <citation type="submission" date="2009-12" db="EMBL/GenBank/DDBJ databases">
        <title>Complete sequence of Treponema primitia strain ZAS-2.</title>
        <authorList>
            <person name="Tetu S.G."/>
            <person name="Matson E."/>
            <person name="Ren Q."/>
            <person name="Seshadri R."/>
            <person name="Elbourne L."/>
            <person name="Hassan K.A."/>
            <person name="Durkin A."/>
            <person name="Radune D."/>
            <person name="Mohamoud Y."/>
            <person name="Shay R."/>
            <person name="Jin S."/>
            <person name="Zhang X."/>
            <person name="Lucey K."/>
            <person name="Ballor N.R."/>
            <person name="Ottesen E."/>
            <person name="Rosenthal R."/>
            <person name="Allen A."/>
            <person name="Leadbetter J.R."/>
            <person name="Paulsen I.T."/>
        </authorList>
    </citation>
    <scope>NUCLEOTIDE SEQUENCE [LARGE SCALE GENOMIC DNA]</scope>
    <source>
        <strain evidence="6">ATCC BAA-887 / DSM 12427 / ZAS-2</strain>
    </source>
</reference>
<dbReference type="EMBL" id="CP001843">
    <property type="protein sequence ID" value="AEF84950.1"/>
    <property type="molecule type" value="Genomic_DNA"/>
</dbReference>
<feature type="signal peptide" evidence="4">
    <location>
        <begin position="1"/>
        <end position="24"/>
    </location>
</feature>
<dbReference type="Proteomes" id="UP000009223">
    <property type="component" value="Chromosome"/>
</dbReference>